<dbReference type="InterPro" id="IPR020846">
    <property type="entry name" value="MFS_dom"/>
</dbReference>
<feature type="transmembrane region" description="Helical" evidence="6">
    <location>
        <begin position="98"/>
        <end position="122"/>
    </location>
</feature>
<feature type="transmembrane region" description="Helical" evidence="6">
    <location>
        <begin position="458"/>
        <end position="477"/>
    </location>
</feature>
<feature type="domain" description="Major facilitator superfamily (MFS) profile" evidence="7">
    <location>
        <begin position="33"/>
        <end position="482"/>
    </location>
</feature>
<reference evidence="8" key="1">
    <citation type="submission" date="2023-08" db="EMBL/GenBank/DDBJ databases">
        <authorList>
            <person name="Chen Y."/>
            <person name="Shah S."/>
            <person name="Dougan E. K."/>
            <person name="Thang M."/>
            <person name="Chan C."/>
        </authorList>
    </citation>
    <scope>NUCLEOTIDE SEQUENCE</scope>
</reference>
<organism evidence="8 9">
    <name type="scientific">Effrenium voratum</name>
    <dbReference type="NCBI Taxonomy" id="2562239"/>
    <lineage>
        <taxon>Eukaryota</taxon>
        <taxon>Sar</taxon>
        <taxon>Alveolata</taxon>
        <taxon>Dinophyceae</taxon>
        <taxon>Suessiales</taxon>
        <taxon>Symbiodiniaceae</taxon>
        <taxon>Effrenium</taxon>
    </lineage>
</organism>
<evidence type="ECO:0000256" key="3">
    <source>
        <dbReference type="ARBA" id="ARBA00022692"/>
    </source>
</evidence>
<accession>A0AA36J469</accession>
<dbReference type="PANTHER" id="PTHR23511">
    <property type="entry name" value="SYNAPTIC VESICLE GLYCOPROTEIN 2"/>
    <property type="match status" value="1"/>
</dbReference>
<proteinExistence type="predicted"/>
<dbReference type="AlphaFoldDB" id="A0AA36J469"/>
<dbReference type="PANTHER" id="PTHR23511:SF34">
    <property type="entry name" value="SYNAPTIC VESICLE GLYCOPROTEIN 2"/>
    <property type="match status" value="1"/>
</dbReference>
<comment type="caution">
    <text evidence="8">The sequence shown here is derived from an EMBL/GenBank/DDBJ whole genome shotgun (WGS) entry which is preliminary data.</text>
</comment>
<dbReference type="Proteomes" id="UP001178507">
    <property type="component" value="Unassembled WGS sequence"/>
</dbReference>
<dbReference type="Pfam" id="PF00083">
    <property type="entry name" value="Sugar_tr"/>
    <property type="match status" value="1"/>
</dbReference>
<evidence type="ECO:0000259" key="7">
    <source>
        <dbReference type="PROSITE" id="PS50850"/>
    </source>
</evidence>
<feature type="transmembrane region" description="Helical" evidence="6">
    <location>
        <begin position="66"/>
        <end position="86"/>
    </location>
</feature>
<gene>
    <name evidence="8" type="ORF">EVOR1521_LOCUS22847</name>
</gene>
<feature type="transmembrane region" description="Helical" evidence="6">
    <location>
        <begin position="188"/>
        <end position="210"/>
    </location>
</feature>
<name>A0AA36J469_9DINO</name>
<evidence type="ECO:0000256" key="4">
    <source>
        <dbReference type="ARBA" id="ARBA00022989"/>
    </source>
</evidence>
<dbReference type="EMBL" id="CAUJNA010003328">
    <property type="protein sequence ID" value="CAJ1399287.1"/>
    <property type="molecule type" value="Genomic_DNA"/>
</dbReference>
<keyword evidence="4 6" id="KW-1133">Transmembrane helix</keyword>
<feature type="transmembrane region" description="Helical" evidence="6">
    <location>
        <begin position="155"/>
        <end position="176"/>
    </location>
</feature>
<dbReference type="SUPFAM" id="SSF103473">
    <property type="entry name" value="MFS general substrate transporter"/>
    <property type="match status" value="1"/>
</dbReference>
<evidence type="ECO:0000256" key="5">
    <source>
        <dbReference type="ARBA" id="ARBA00023136"/>
    </source>
</evidence>
<dbReference type="Gene3D" id="1.20.1250.20">
    <property type="entry name" value="MFS general substrate transporter like domains"/>
    <property type="match status" value="1"/>
</dbReference>
<feature type="transmembrane region" description="Helical" evidence="6">
    <location>
        <begin position="306"/>
        <end position="326"/>
    </location>
</feature>
<keyword evidence="2" id="KW-0813">Transport</keyword>
<comment type="subcellular location">
    <subcellularLocation>
        <location evidence="1">Membrane</location>
        <topology evidence="1">Multi-pass membrane protein</topology>
    </subcellularLocation>
</comment>
<sequence>MVLLPVARPEPRSPVSPKNYANVIDAIGFGPAQILTCAVSGAVWAADGAELLILGSVTRAVWKLQAWQRGAVVSVVFIGILLGNTSSGPIGDGVGRKLPVLASFVGIVVFSVLSASATGFIMLAAIRMFVGASFGIGQPAILTLLNDITPSRWRVLVVSQGQGLFCLGEIYAASLIWWNDPSMQALDWRWLCIMGAIPSITGFVLAYFFLKESPGYLLENGHHEEAQAVLESFKSWNGADHVCCESVTASSQARTPRSARQNVEAIFSRSLILTTLAMMYSCFMLNCAFYGTLYSFPQVLTDVKTPYAPAVALIVGAMSEWPAFFVAPALEQVVDKKVILRVYPVVAASVLLMFIIGANGNGLLYSVLLQAGYLGVKMILGIGFVVVYACACTAFPVAVRTTGTAACIAGGRVGGILAPLIFEQLMESFGRVLLFEILIEPASDFYPDADSSYFSWEAFFFFLTGGYILNALIVFALKLEDSEDLEGLEEALPVRSLAAKSFGSA</sequence>
<evidence type="ECO:0000256" key="2">
    <source>
        <dbReference type="ARBA" id="ARBA00022448"/>
    </source>
</evidence>
<evidence type="ECO:0000256" key="6">
    <source>
        <dbReference type="SAM" id="Phobius"/>
    </source>
</evidence>
<feature type="transmembrane region" description="Helical" evidence="6">
    <location>
        <begin position="378"/>
        <end position="398"/>
    </location>
</feature>
<dbReference type="InterPro" id="IPR036259">
    <property type="entry name" value="MFS_trans_sf"/>
</dbReference>
<protein>
    <recommendedName>
        <fullName evidence="7">Major facilitator superfamily (MFS) profile domain-containing protein</fullName>
    </recommendedName>
</protein>
<evidence type="ECO:0000256" key="1">
    <source>
        <dbReference type="ARBA" id="ARBA00004141"/>
    </source>
</evidence>
<keyword evidence="9" id="KW-1185">Reference proteome</keyword>
<evidence type="ECO:0000313" key="9">
    <source>
        <dbReference type="Proteomes" id="UP001178507"/>
    </source>
</evidence>
<dbReference type="PROSITE" id="PS50850">
    <property type="entry name" value="MFS"/>
    <property type="match status" value="1"/>
</dbReference>
<dbReference type="GO" id="GO:0016020">
    <property type="term" value="C:membrane"/>
    <property type="evidence" value="ECO:0007669"/>
    <property type="project" value="UniProtKB-SubCell"/>
</dbReference>
<keyword evidence="3 6" id="KW-0812">Transmembrane</keyword>
<evidence type="ECO:0000313" key="8">
    <source>
        <dbReference type="EMBL" id="CAJ1399287.1"/>
    </source>
</evidence>
<feature type="transmembrane region" description="Helical" evidence="6">
    <location>
        <begin position="270"/>
        <end position="294"/>
    </location>
</feature>
<keyword evidence="5 6" id="KW-0472">Membrane</keyword>
<feature type="transmembrane region" description="Helical" evidence="6">
    <location>
        <begin position="338"/>
        <end position="358"/>
    </location>
</feature>
<dbReference type="GO" id="GO:0022857">
    <property type="term" value="F:transmembrane transporter activity"/>
    <property type="evidence" value="ECO:0007669"/>
    <property type="project" value="InterPro"/>
</dbReference>
<dbReference type="InterPro" id="IPR005828">
    <property type="entry name" value="MFS_sugar_transport-like"/>
</dbReference>